<reference evidence="1" key="2">
    <citation type="submission" date="2020-11" db="EMBL/GenBank/DDBJ databases">
        <authorList>
            <person name="McCartney M.A."/>
            <person name="Auch B."/>
            <person name="Kono T."/>
            <person name="Mallez S."/>
            <person name="Becker A."/>
            <person name="Gohl D.M."/>
            <person name="Silverstein K.A.T."/>
            <person name="Koren S."/>
            <person name="Bechman K.B."/>
            <person name="Herman A."/>
            <person name="Abrahante J.E."/>
            <person name="Garbe J."/>
        </authorList>
    </citation>
    <scope>NUCLEOTIDE SEQUENCE</scope>
    <source>
        <strain evidence="1">Duluth1</strain>
        <tissue evidence="1">Whole animal</tissue>
    </source>
</reference>
<keyword evidence="2" id="KW-1185">Reference proteome</keyword>
<protein>
    <submittedName>
        <fullName evidence="1">Uncharacterized protein</fullName>
    </submittedName>
</protein>
<organism evidence="1 2">
    <name type="scientific">Dreissena polymorpha</name>
    <name type="common">Zebra mussel</name>
    <name type="synonym">Mytilus polymorpha</name>
    <dbReference type="NCBI Taxonomy" id="45954"/>
    <lineage>
        <taxon>Eukaryota</taxon>
        <taxon>Metazoa</taxon>
        <taxon>Spiralia</taxon>
        <taxon>Lophotrochozoa</taxon>
        <taxon>Mollusca</taxon>
        <taxon>Bivalvia</taxon>
        <taxon>Autobranchia</taxon>
        <taxon>Heteroconchia</taxon>
        <taxon>Euheterodonta</taxon>
        <taxon>Imparidentia</taxon>
        <taxon>Neoheterodontei</taxon>
        <taxon>Myida</taxon>
        <taxon>Dreissenoidea</taxon>
        <taxon>Dreissenidae</taxon>
        <taxon>Dreissena</taxon>
    </lineage>
</organism>
<accession>A0A9D3YHP4</accession>
<evidence type="ECO:0000313" key="2">
    <source>
        <dbReference type="Proteomes" id="UP000828390"/>
    </source>
</evidence>
<comment type="caution">
    <text evidence="1">The sequence shown here is derived from an EMBL/GenBank/DDBJ whole genome shotgun (WGS) entry which is preliminary data.</text>
</comment>
<sequence length="68" mass="7669">MALTRISAVFTFRFSREFLPSDFDCGSGDFPNNSDYHNCSLLTTPLCNHCRGNLLLEHDEWSVGGQRA</sequence>
<dbReference type="EMBL" id="JAIWYP010000015">
    <property type="protein sequence ID" value="KAH3700236.1"/>
    <property type="molecule type" value="Genomic_DNA"/>
</dbReference>
<reference evidence="1" key="1">
    <citation type="journal article" date="2019" name="bioRxiv">
        <title>The Genome of the Zebra Mussel, Dreissena polymorpha: A Resource for Invasive Species Research.</title>
        <authorList>
            <person name="McCartney M.A."/>
            <person name="Auch B."/>
            <person name="Kono T."/>
            <person name="Mallez S."/>
            <person name="Zhang Y."/>
            <person name="Obille A."/>
            <person name="Becker A."/>
            <person name="Abrahante J.E."/>
            <person name="Garbe J."/>
            <person name="Badalamenti J.P."/>
            <person name="Herman A."/>
            <person name="Mangelson H."/>
            <person name="Liachko I."/>
            <person name="Sullivan S."/>
            <person name="Sone E.D."/>
            <person name="Koren S."/>
            <person name="Silverstein K.A.T."/>
            <person name="Beckman K.B."/>
            <person name="Gohl D.M."/>
        </authorList>
    </citation>
    <scope>NUCLEOTIDE SEQUENCE</scope>
    <source>
        <strain evidence="1">Duluth1</strain>
        <tissue evidence="1">Whole animal</tissue>
    </source>
</reference>
<evidence type="ECO:0000313" key="1">
    <source>
        <dbReference type="EMBL" id="KAH3700236.1"/>
    </source>
</evidence>
<dbReference type="AlphaFoldDB" id="A0A9D3YHP4"/>
<dbReference type="Proteomes" id="UP000828390">
    <property type="component" value="Unassembled WGS sequence"/>
</dbReference>
<gene>
    <name evidence="1" type="ORF">DPMN_075208</name>
</gene>
<name>A0A9D3YHP4_DREPO</name>
<proteinExistence type="predicted"/>